<dbReference type="InterPro" id="IPR038561">
    <property type="entry name" value="SoxD_sf"/>
</dbReference>
<dbReference type="GO" id="GO:0008115">
    <property type="term" value="F:sarcosine oxidase activity"/>
    <property type="evidence" value="ECO:0007669"/>
    <property type="project" value="InterPro"/>
</dbReference>
<sequence length="86" mass="9597">MLLIPCPHCGPRDEGEFTYGGPKRRLPTLDLTADTQDWHRALHVGLNARGPITEIWYHSSGCETWIEVTRDTATHQILNKAKGGST</sequence>
<organism evidence="1 2">
    <name type="scientific">Phaeobacter gallaeciensis</name>
    <dbReference type="NCBI Taxonomy" id="60890"/>
    <lineage>
        <taxon>Bacteria</taxon>
        <taxon>Pseudomonadati</taxon>
        <taxon>Pseudomonadota</taxon>
        <taxon>Alphaproteobacteria</taxon>
        <taxon>Rhodobacterales</taxon>
        <taxon>Roseobacteraceae</taxon>
        <taxon>Phaeobacter</taxon>
    </lineage>
</organism>
<protein>
    <submittedName>
        <fullName evidence="1">Sarcosine oxidase subunit delta</fullName>
    </submittedName>
</protein>
<name>A0A366WVS8_9RHOB</name>
<evidence type="ECO:0000313" key="2">
    <source>
        <dbReference type="Proteomes" id="UP000252706"/>
    </source>
</evidence>
<dbReference type="EMBL" id="QOCE01000034">
    <property type="protein sequence ID" value="RBW53616.1"/>
    <property type="molecule type" value="Genomic_DNA"/>
</dbReference>
<comment type="caution">
    <text evidence="1">The sequence shown here is derived from an EMBL/GenBank/DDBJ whole genome shotgun (WGS) entry which is preliminary data.</text>
</comment>
<dbReference type="RefSeq" id="WP_113824093.1">
    <property type="nucleotide sequence ID" value="NZ_QOCE01000034.1"/>
</dbReference>
<reference evidence="1 2" key="1">
    <citation type="submission" date="2018-07" db="EMBL/GenBank/DDBJ databases">
        <title>Modular assembly of carbohydrate-degrading microbial communities in the ocean.</title>
        <authorList>
            <person name="Enke T.N."/>
            <person name="Datta M.S."/>
            <person name="Schwartzman J.A."/>
            <person name="Cermak N."/>
            <person name="Schmitz D.A."/>
            <person name="Barrere J."/>
            <person name="Cordero O.X."/>
        </authorList>
    </citation>
    <scope>NUCLEOTIDE SEQUENCE [LARGE SCALE GENOMIC DNA]</scope>
    <source>
        <strain evidence="1 2">C3M10</strain>
    </source>
</reference>
<dbReference type="OrthoDB" id="5420070at2"/>
<dbReference type="InterPro" id="IPR006279">
    <property type="entry name" value="SoxD"/>
</dbReference>
<dbReference type="Gene3D" id="3.30.2270.10">
    <property type="entry name" value="Folate-binding superfamily"/>
    <property type="match status" value="1"/>
</dbReference>
<evidence type="ECO:0000313" key="1">
    <source>
        <dbReference type="EMBL" id="RBW53616.1"/>
    </source>
</evidence>
<dbReference type="Proteomes" id="UP000252706">
    <property type="component" value="Unassembled WGS sequence"/>
</dbReference>
<dbReference type="GO" id="GO:0046653">
    <property type="term" value="P:tetrahydrofolate metabolic process"/>
    <property type="evidence" value="ECO:0007669"/>
    <property type="project" value="InterPro"/>
</dbReference>
<dbReference type="Pfam" id="PF04267">
    <property type="entry name" value="SoxD"/>
    <property type="match status" value="1"/>
</dbReference>
<gene>
    <name evidence="1" type="ORF">DS909_14015</name>
</gene>
<proteinExistence type="predicted"/>
<dbReference type="AlphaFoldDB" id="A0A366WVS8"/>
<accession>A0A366WVS8</accession>